<name>A0A7W7WEQ0_9ACTN</name>
<evidence type="ECO:0000313" key="1">
    <source>
        <dbReference type="EMBL" id="MBB4944083.1"/>
    </source>
</evidence>
<protein>
    <submittedName>
        <fullName evidence="1">Uncharacterized protein</fullName>
    </submittedName>
</protein>
<reference evidence="1 2" key="1">
    <citation type="submission" date="2020-08" db="EMBL/GenBank/DDBJ databases">
        <title>Sequencing the genomes of 1000 actinobacteria strains.</title>
        <authorList>
            <person name="Klenk H.-P."/>
        </authorList>
    </citation>
    <scope>NUCLEOTIDE SEQUENCE [LARGE SCALE GENOMIC DNA]</scope>
    <source>
        <strain evidence="1 2">DSM 43023</strain>
    </source>
</reference>
<evidence type="ECO:0000313" key="2">
    <source>
        <dbReference type="Proteomes" id="UP000534286"/>
    </source>
</evidence>
<dbReference type="GO" id="GO:0016705">
    <property type="term" value="F:oxidoreductase activity, acting on paired donors, with incorporation or reduction of molecular oxygen"/>
    <property type="evidence" value="ECO:0007669"/>
    <property type="project" value="InterPro"/>
</dbReference>
<sequence>MSHPRDVPLSILDLAPIPKGETPADALHHTIDLARRADE</sequence>
<dbReference type="Proteomes" id="UP000534286">
    <property type="component" value="Unassembled WGS sequence"/>
</dbReference>
<organism evidence="1 2">
    <name type="scientific">Streptosporangium album</name>
    <dbReference type="NCBI Taxonomy" id="47479"/>
    <lineage>
        <taxon>Bacteria</taxon>
        <taxon>Bacillati</taxon>
        <taxon>Actinomycetota</taxon>
        <taxon>Actinomycetes</taxon>
        <taxon>Streptosporangiales</taxon>
        <taxon>Streptosporangiaceae</taxon>
        <taxon>Streptosporangium</taxon>
    </lineage>
</organism>
<comment type="caution">
    <text evidence="1">The sequence shown here is derived from an EMBL/GenBank/DDBJ whole genome shotgun (WGS) entry which is preliminary data.</text>
</comment>
<dbReference type="CDD" id="cd00347">
    <property type="entry name" value="Flavin_utilizing_monoxygenases"/>
    <property type="match status" value="1"/>
</dbReference>
<gene>
    <name evidence="1" type="ORF">FHR32_008486</name>
</gene>
<proteinExistence type="predicted"/>
<dbReference type="InterPro" id="IPR036661">
    <property type="entry name" value="Luciferase-like_sf"/>
</dbReference>
<dbReference type="AlphaFoldDB" id="A0A7W7WEQ0"/>
<keyword evidence="2" id="KW-1185">Reference proteome</keyword>
<accession>A0A7W7WEQ0</accession>
<dbReference type="Gene3D" id="3.20.20.30">
    <property type="entry name" value="Luciferase-like domain"/>
    <property type="match status" value="1"/>
</dbReference>
<dbReference type="EMBL" id="JACHJU010000007">
    <property type="protein sequence ID" value="MBB4944083.1"/>
    <property type="molecule type" value="Genomic_DNA"/>
</dbReference>